<dbReference type="GO" id="GO:0009308">
    <property type="term" value="P:amine metabolic process"/>
    <property type="evidence" value="ECO:0007669"/>
    <property type="project" value="UniProtKB-UniRule"/>
</dbReference>
<dbReference type="EMBL" id="CASHTH010003561">
    <property type="protein sequence ID" value="CAI8046403.1"/>
    <property type="molecule type" value="Genomic_DNA"/>
</dbReference>
<evidence type="ECO:0000313" key="4">
    <source>
        <dbReference type="Proteomes" id="UP001174909"/>
    </source>
</evidence>
<dbReference type="InterPro" id="IPR000269">
    <property type="entry name" value="Cu_amine_oxidase"/>
</dbReference>
<keyword evidence="1" id="KW-0560">Oxidoreductase</keyword>
<dbReference type="GO" id="GO:0008131">
    <property type="term" value="F:primary methylamine oxidase activity"/>
    <property type="evidence" value="ECO:0007669"/>
    <property type="project" value="InterPro"/>
</dbReference>
<organism evidence="3 4">
    <name type="scientific">Geodia barretti</name>
    <name type="common">Barrett's horny sponge</name>
    <dbReference type="NCBI Taxonomy" id="519541"/>
    <lineage>
        <taxon>Eukaryota</taxon>
        <taxon>Metazoa</taxon>
        <taxon>Porifera</taxon>
        <taxon>Demospongiae</taxon>
        <taxon>Heteroscleromorpha</taxon>
        <taxon>Tetractinellida</taxon>
        <taxon>Astrophorina</taxon>
        <taxon>Geodiidae</taxon>
        <taxon>Geodia</taxon>
    </lineage>
</organism>
<dbReference type="Gene3D" id="2.70.98.20">
    <property type="entry name" value="Copper amine oxidase, catalytic domain"/>
    <property type="match status" value="1"/>
</dbReference>
<sequence>MALMPGEKPVYGTEIAPQLNAPYHQHIFNARLDMSMDGQNNSVYEVNTKRVPRGEQNPHGNAFITEHARFESEEDAGRNCNMATSRYWRIVNESETNRMNEPVAYRLLPGENALPFAHDDAAVIQRAGFLTQAPLGHSLRGG</sequence>
<keyword evidence="1" id="KW-0186">Copper</keyword>
<evidence type="ECO:0000256" key="1">
    <source>
        <dbReference type="RuleBase" id="RU000672"/>
    </source>
</evidence>
<dbReference type="Pfam" id="PF01179">
    <property type="entry name" value="Cu_amine_oxid"/>
    <property type="match status" value="1"/>
</dbReference>
<proteinExistence type="inferred from homology"/>
<dbReference type="InterPro" id="IPR036460">
    <property type="entry name" value="Cu_amine_oxidase_C_sf"/>
</dbReference>
<comment type="similarity">
    <text evidence="1">Belongs to the copper/topaquinone oxidase family.</text>
</comment>
<comment type="caution">
    <text evidence="3">The sequence shown here is derived from an EMBL/GenBank/DDBJ whole genome shotgun (WGS) entry which is preliminary data.</text>
</comment>
<name>A0AA35X5S2_GEOBA</name>
<dbReference type="EC" id="1.4.3.-" evidence="1"/>
<comment type="PTM">
    <text evidence="1">Topaquinone (TPQ) is generated by copper-dependent autoxidation of a specific tyrosyl residue.</text>
</comment>
<dbReference type="SUPFAM" id="SSF49998">
    <property type="entry name" value="Amine oxidase catalytic domain"/>
    <property type="match status" value="1"/>
</dbReference>
<dbReference type="PANTHER" id="PTHR10638:SF41">
    <property type="entry name" value="AMINE OXIDASE"/>
    <property type="match status" value="1"/>
</dbReference>
<reference evidence="3" key="1">
    <citation type="submission" date="2023-03" db="EMBL/GenBank/DDBJ databases">
        <authorList>
            <person name="Steffen K."/>
            <person name="Cardenas P."/>
        </authorList>
    </citation>
    <scope>NUCLEOTIDE SEQUENCE</scope>
</reference>
<evidence type="ECO:0000313" key="3">
    <source>
        <dbReference type="EMBL" id="CAI8046403.1"/>
    </source>
</evidence>
<gene>
    <name evidence="3" type="ORF">GBAR_LOCUS25667</name>
</gene>
<dbReference type="PANTHER" id="PTHR10638">
    <property type="entry name" value="COPPER AMINE OXIDASE"/>
    <property type="match status" value="1"/>
</dbReference>
<dbReference type="InterPro" id="IPR015798">
    <property type="entry name" value="Cu_amine_oxidase_C"/>
</dbReference>
<comment type="cofactor">
    <cofactor evidence="1">
        <name>Cu cation</name>
        <dbReference type="ChEBI" id="CHEBI:23378"/>
    </cofactor>
    <text evidence="1">Contains 1 topaquinone per subunit.</text>
</comment>
<dbReference type="AlphaFoldDB" id="A0AA35X5S2"/>
<dbReference type="GO" id="GO:0005507">
    <property type="term" value="F:copper ion binding"/>
    <property type="evidence" value="ECO:0007669"/>
    <property type="project" value="InterPro"/>
</dbReference>
<accession>A0AA35X5S2</accession>
<evidence type="ECO:0000259" key="2">
    <source>
        <dbReference type="Pfam" id="PF01179"/>
    </source>
</evidence>
<keyword evidence="4" id="KW-1185">Reference proteome</keyword>
<protein>
    <recommendedName>
        <fullName evidence="1">Amine oxidase</fullName>
        <ecNumber evidence="1">1.4.3.-</ecNumber>
    </recommendedName>
</protein>
<dbReference type="GO" id="GO:0048038">
    <property type="term" value="F:quinone binding"/>
    <property type="evidence" value="ECO:0007669"/>
    <property type="project" value="InterPro"/>
</dbReference>
<keyword evidence="1" id="KW-0479">Metal-binding</keyword>
<keyword evidence="1" id="KW-0801">TPQ</keyword>
<dbReference type="Proteomes" id="UP001174909">
    <property type="component" value="Unassembled WGS sequence"/>
</dbReference>
<feature type="domain" description="Copper amine oxidase catalytic" evidence="2">
    <location>
        <begin position="5"/>
        <end position="132"/>
    </location>
</feature>